<dbReference type="PANTHER" id="PTHR30383">
    <property type="entry name" value="THIOESTERASE 1/PROTEASE 1/LYSOPHOSPHOLIPASE L1"/>
    <property type="match status" value="1"/>
</dbReference>
<dbReference type="AlphaFoldDB" id="A0A2D2CVG4"/>
<keyword evidence="3" id="KW-1185">Reference proteome</keyword>
<evidence type="ECO:0000259" key="1">
    <source>
        <dbReference type="Pfam" id="PF13472"/>
    </source>
</evidence>
<dbReference type="InterPro" id="IPR051532">
    <property type="entry name" value="Ester_Hydrolysis_Enzymes"/>
</dbReference>
<dbReference type="GO" id="GO:0006629">
    <property type="term" value="P:lipid metabolic process"/>
    <property type="evidence" value="ECO:0007669"/>
    <property type="project" value="InterPro"/>
</dbReference>
<dbReference type="PANTHER" id="PTHR30383:SF24">
    <property type="entry name" value="THIOESTERASE 1_PROTEASE 1_LYSOPHOSPHOLIPASE L1"/>
    <property type="match status" value="1"/>
</dbReference>
<dbReference type="Pfam" id="PF13472">
    <property type="entry name" value="Lipase_GDSL_2"/>
    <property type="match status" value="1"/>
</dbReference>
<dbReference type="Gene3D" id="3.40.50.1110">
    <property type="entry name" value="SGNH hydrolase"/>
    <property type="match status" value="1"/>
</dbReference>
<dbReference type="KEGG" id="mtw:CQW49_01990"/>
<dbReference type="InterPro" id="IPR008265">
    <property type="entry name" value="Lipase_GDSL_AS"/>
</dbReference>
<dbReference type="STRING" id="595536.GCA_000178815_00546"/>
<evidence type="ECO:0000313" key="2">
    <source>
        <dbReference type="EMBL" id="ATQ66801.1"/>
    </source>
</evidence>
<dbReference type="SUPFAM" id="SSF52266">
    <property type="entry name" value="SGNH hydrolase"/>
    <property type="match status" value="1"/>
</dbReference>
<gene>
    <name evidence="2" type="ORF">CQW49_01990</name>
</gene>
<reference evidence="3" key="1">
    <citation type="submission" date="2017-10" db="EMBL/GenBank/DDBJ databases">
        <title>Completed PacBio SMRT sequence of Methylosinus trichosporium OB3b reveals presence of a third large plasmid.</title>
        <authorList>
            <person name="Charles T.C."/>
            <person name="Lynch M.D.J."/>
            <person name="Heil J.R."/>
            <person name="Cheng J."/>
        </authorList>
    </citation>
    <scope>NUCLEOTIDE SEQUENCE [LARGE SCALE GENOMIC DNA]</scope>
    <source>
        <strain evidence="3">OB3b</strain>
    </source>
</reference>
<name>A0A2D2CVG4_METT3</name>
<accession>A0A2D2CVG4</accession>
<organism evidence="2 3">
    <name type="scientific">Methylosinus trichosporium (strain ATCC 35070 / NCIMB 11131 / UNIQEM 75 / OB3b)</name>
    <dbReference type="NCBI Taxonomy" id="595536"/>
    <lineage>
        <taxon>Bacteria</taxon>
        <taxon>Pseudomonadati</taxon>
        <taxon>Pseudomonadota</taxon>
        <taxon>Alphaproteobacteria</taxon>
        <taxon>Hyphomicrobiales</taxon>
        <taxon>Methylocystaceae</taxon>
        <taxon>Methylosinus</taxon>
    </lineage>
</organism>
<sequence>MTRGDAQDRRDHRTYAKPARISRITRRISALLALGAGLVGAAQAEPLRIIAFGDSLTAGYQLPADAAFPAALERRLRKEGYDVKVVNSGVSGETTGQGAGRIAYALRDGGDLLILELGANDNLRGLDPAGTRANLERIIAACDARGTKVLLAGMVSIANYGEETKQAFDAIFPALAAERRLPLYPFFLEGVLGVDGMTLPDGLHPSRAGVERIVEGVAPLVAARLDAIRAEKSGGAAR</sequence>
<dbReference type="PROSITE" id="PS01098">
    <property type="entry name" value="LIPASE_GDSL_SER"/>
    <property type="match status" value="1"/>
</dbReference>
<dbReference type="RefSeq" id="WP_003612779.1">
    <property type="nucleotide sequence ID" value="NZ_ADVE02000001.1"/>
</dbReference>
<dbReference type="EMBL" id="CP023737">
    <property type="protein sequence ID" value="ATQ66801.1"/>
    <property type="molecule type" value="Genomic_DNA"/>
</dbReference>
<evidence type="ECO:0000313" key="3">
    <source>
        <dbReference type="Proteomes" id="UP000230709"/>
    </source>
</evidence>
<feature type="domain" description="SGNH hydrolase-type esterase" evidence="1">
    <location>
        <begin position="51"/>
        <end position="211"/>
    </location>
</feature>
<protein>
    <submittedName>
        <fullName evidence="2">Arylesterase</fullName>
    </submittedName>
</protein>
<dbReference type="CDD" id="cd01822">
    <property type="entry name" value="Lysophospholipase_L1_like"/>
    <property type="match status" value="1"/>
</dbReference>
<dbReference type="GO" id="GO:0004622">
    <property type="term" value="F:phosphatidylcholine lysophospholipase activity"/>
    <property type="evidence" value="ECO:0007669"/>
    <property type="project" value="TreeGrafter"/>
</dbReference>
<dbReference type="InterPro" id="IPR036514">
    <property type="entry name" value="SGNH_hydro_sf"/>
</dbReference>
<proteinExistence type="predicted"/>
<dbReference type="Proteomes" id="UP000230709">
    <property type="component" value="Chromosome"/>
</dbReference>
<dbReference type="InterPro" id="IPR013830">
    <property type="entry name" value="SGNH_hydro"/>
</dbReference>